<dbReference type="PANTHER" id="PTHR46623:SF10">
    <property type="entry name" value="CARBOXYMETHYLENEBUTENOLIDASE HOMOLOG"/>
    <property type="match status" value="1"/>
</dbReference>
<evidence type="ECO:0000313" key="3">
    <source>
        <dbReference type="Proteomes" id="UP000321424"/>
    </source>
</evidence>
<dbReference type="Proteomes" id="UP000321424">
    <property type="component" value="Unassembled WGS sequence"/>
</dbReference>
<comment type="caution">
    <text evidence="2">The sequence shown here is derived from an EMBL/GenBank/DDBJ whole genome shotgun (WGS) entry which is preliminary data.</text>
</comment>
<dbReference type="SUPFAM" id="SSF53474">
    <property type="entry name" value="alpha/beta-Hydrolases"/>
    <property type="match status" value="1"/>
</dbReference>
<dbReference type="Gene3D" id="3.40.50.1820">
    <property type="entry name" value="alpha/beta hydrolase"/>
    <property type="match status" value="1"/>
</dbReference>
<dbReference type="GO" id="GO:0016787">
    <property type="term" value="F:hydrolase activity"/>
    <property type="evidence" value="ECO:0007669"/>
    <property type="project" value="UniProtKB-KW"/>
</dbReference>
<keyword evidence="3" id="KW-1185">Reference proteome</keyword>
<sequence>MTSPVVFHAVEISLPDGTAEAYFAHPDDGARHPGLLFYPDAFGLRPWLREMVETIAAHGFAVLAPNIFYRSGRAPVLPMPDFGEPEAQAEFFTALAPIREALTPDKAMQDAHGYLTWLSGNELVAPGALATTGYCMGGRLALRTAATFGAQVAAAASFHGGFLAADDRPDSPHHNAADITAELFIAHADHDSSMPPEQIAHLEEALDKAGVRYTSVTYPDAAHGFTMRDTPVYQEDAYQRHLHDLLALLRRAFDAE</sequence>
<dbReference type="InterPro" id="IPR002925">
    <property type="entry name" value="Dienelactn_hydro"/>
</dbReference>
<reference evidence="2 3" key="1">
    <citation type="submission" date="2019-07" db="EMBL/GenBank/DDBJ databases">
        <title>Whole genome shotgun sequence of Nocardia ninae NBRC 108245.</title>
        <authorList>
            <person name="Hosoyama A."/>
            <person name="Uohara A."/>
            <person name="Ohji S."/>
            <person name="Ichikawa N."/>
        </authorList>
    </citation>
    <scope>NUCLEOTIDE SEQUENCE [LARGE SCALE GENOMIC DNA]</scope>
    <source>
        <strain evidence="2 3">NBRC 108245</strain>
    </source>
</reference>
<dbReference type="Pfam" id="PF01738">
    <property type="entry name" value="DLH"/>
    <property type="match status" value="1"/>
</dbReference>
<dbReference type="EMBL" id="BJXA01000022">
    <property type="protein sequence ID" value="GEM39139.1"/>
    <property type="molecule type" value="Genomic_DNA"/>
</dbReference>
<evidence type="ECO:0000313" key="2">
    <source>
        <dbReference type="EMBL" id="GEM39139.1"/>
    </source>
</evidence>
<feature type="domain" description="Dienelactone hydrolase" evidence="1">
    <location>
        <begin position="20"/>
        <end position="251"/>
    </location>
</feature>
<dbReference type="OrthoDB" id="9787933at2"/>
<dbReference type="InterPro" id="IPR051049">
    <property type="entry name" value="Dienelactone_hydrolase-like"/>
</dbReference>
<dbReference type="PANTHER" id="PTHR46623">
    <property type="entry name" value="CARBOXYMETHYLENEBUTENOLIDASE-RELATED"/>
    <property type="match status" value="1"/>
</dbReference>
<dbReference type="AlphaFoldDB" id="A0A511MEZ0"/>
<keyword evidence="2" id="KW-0378">Hydrolase</keyword>
<evidence type="ECO:0000259" key="1">
    <source>
        <dbReference type="Pfam" id="PF01738"/>
    </source>
</evidence>
<organism evidence="2 3">
    <name type="scientific">Nocardia ninae NBRC 108245</name>
    <dbReference type="NCBI Taxonomy" id="1210091"/>
    <lineage>
        <taxon>Bacteria</taxon>
        <taxon>Bacillati</taxon>
        <taxon>Actinomycetota</taxon>
        <taxon>Actinomycetes</taxon>
        <taxon>Mycobacteriales</taxon>
        <taxon>Nocardiaceae</taxon>
        <taxon>Nocardia</taxon>
    </lineage>
</organism>
<protein>
    <submittedName>
        <fullName evidence="2">Hydrolase</fullName>
    </submittedName>
</protein>
<proteinExistence type="predicted"/>
<name>A0A511MEZ0_9NOCA</name>
<dbReference type="RefSeq" id="WP_147132421.1">
    <property type="nucleotide sequence ID" value="NZ_BJXA01000022.1"/>
</dbReference>
<dbReference type="InterPro" id="IPR029058">
    <property type="entry name" value="AB_hydrolase_fold"/>
</dbReference>
<accession>A0A511MEZ0</accession>
<gene>
    <name evidence="2" type="ORF">NN4_36580</name>
</gene>